<evidence type="ECO:0000313" key="3">
    <source>
        <dbReference type="Proteomes" id="UP000642748"/>
    </source>
</evidence>
<protein>
    <recommendedName>
        <fullName evidence="4">Secreted protein</fullName>
    </recommendedName>
</protein>
<proteinExistence type="predicted"/>
<dbReference type="Proteomes" id="UP000642748">
    <property type="component" value="Unassembled WGS sequence"/>
</dbReference>
<name>A0A8J3VRE5_9ACTN</name>
<reference evidence="2" key="1">
    <citation type="submission" date="2021-01" db="EMBL/GenBank/DDBJ databases">
        <title>Whole genome shotgun sequence of Rugosimonospora africana NBRC 104875.</title>
        <authorList>
            <person name="Komaki H."/>
            <person name="Tamura T."/>
        </authorList>
    </citation>
    <scope>NUCLEOTIDE SEQUENCE</scope>
    <source>
        <strain evidence="2">NBRC 104875</strain>
    </source>
</reference>
<feature type="signal peptide" evidence="1">
    <location>
        <begin position="1"/>
        <end position="29"/>
    </location>
</feature>
<feature type="chain" id="PRO_5035308094" description="Secreted protein" evidence="1">
    <location>
        <begin position="30"/>
        <end position="172"/>
    </location>
</feature>
<dbReference type="AlphaFoldDB" id="A0A8J3VRE5"/>
<gene>
    <name evidence="2" type="ORF">Raf01_42040</name>
</gene>
<sequence length="172" mass="18018">MHIRRALAACLLALGAVVAVSLNATSASAAVPCPSGTSGPYGGGLQLGTVTYWCDKEIDGPGSAGISVKWGFDYNPTTNHLRAFADVLPFQTYFTISDTPLNLGDRNGVLKSLTLPHADDAGFVETDPIACHKTASAFYLANLHLTVIWPNGQHGFPQTGEIGQSSSVLCRG</sequence>
<keyword evidence="1" id="KW-0732">Signal</keyword>
<accession>A0A8J3VRE5</accession>
<evidence type="ECO:0008006" key="4">
    <source>
        <dbReference type="Google" id="ProtNLM"/>
    </source>
</evidence>
<comment type="caution">
    <text evidence="2">The sequence shown here is derived from an EMBL/GenBank/DDBJ whole genome shotgun (WGS) entry which is preliminary data.</text>
</comment>
<dbReference type="EMBL" id="BONZ01000039">
    <property type="protein sequence ID" value="GIH16032.1"/>
    <property type="molecule type" value="Genomic_DNA"/>
</dbReference>
<evidence type="ECO:0000313" key="2">
    <source>
        <dbReference type="EMBL" id="GIH16032.1"/>
    </source>
</evidence>
<keyword evidence="3" id="KW-1185">Reference proteome</keyword>
<organism evidence="2 3">
    <name type="scientific">Rugosimonospora africana</name>
    <dbReference type="NCBI Taxonomy" id="556532"/>
    <lineage>
        <taxon>Bacteria</taxon>
        <taxon>Bacillati</taxon>
        <taxon>Actinomycetota</taxon>
        <taxon>Actinomycetes</taxon>
        <taxon>Micromonosporales</taxon>
        <taxon>Micromonosporaceae</taxon>
        <taxon>Rugosimonospora</taxon>
    </lineage>
</organism>
<evidence type="ECO:0000256" key="1">
    <source>
        <dbReference type="SAM" id="SignalP"/>
    </source>
</evidence>